<evidence type="ECO:0000256" key="3">
    <source>
        <dbReference type="ARBA" id="ARBA00022536"/>
    </source>
</evidence>
<dbReference type="Gene3D" id="2.10.25.10">
    <property type="entry name" value="Laminin"/>
    <property type="match status" value="2"/>
</dbReference>
<evidence type="ECO:0000313" key="18">
    <source>
        <dbReference type="Ensembl" id="ENSPSIP00000006667.1"/>
    </source>
</evidence>
<dbReference type="EMBL" id="AGCU01011176">
    <property type="status" value="NOT_ANNOTATED_CDS"/>
    <property type="molecule type" value="Genomic_DNA"/>
</dbReference>
<proteinExistence type="predicted"/>
<keyword evidence="3 14" id="KW-0245">EGF-like domain</keyword>
<evidence type="ECO:0000256" key="12">
    <source>
        <dbReference type="ARBA" id="ARBA00023180"/>
    </source>
</evidence>
<dbReference type="EMBL" id="AGCU01011175">
    <property type="status" value="NOT_ANNOTATED_CDS"/>
    <property type="molecule type" value="Genomic_DNA"/>
</dbReference>
<keyword evidence="19" id="KW-1185">Reference proteome</keyword>
<evidence type="ECO:0000256" key="2">
    <source>
        <dbReference type="ARBA" id="ARBA00022475"/>
    </source>
</evidence>
<dbReference type="EMBL" id="AGCU01011173">
    <property type="status" value="NOT_ANNOTATED_CDS"/>
    <property type="molecule type" value="Genomic_DNA"/>
</dbReference>
<reference evidence="19" key="2">
    <citation type="journal article" date="2013" name="Nat. Genet.">
        <title>The draft genomes of soft-shell turtle and green sea turtle yield insights into the development and evolution of the turtle-specific body plan.</title>
        <authorList>
            <person name="Wang Z."/>
            <person name="Pascual-Anaya J."/>
            <person name="Zadissa A."/>
            <person name="Li W."/>
            <person name="Niimura Y."/>
            <person name="Huang Z."/>
            <person name="Li C."/>
            <person name="White S."/>
            <person name="Xiong Z."/>
            <person name="Fang D."/>
            <person name="Wang B."/>
            <person name="Ming Y."/>
            <person name="Chen Y."/>
            <person name="Zheng Y."/>
            <person name="Kuraku S."/>
            <person name="Pignatelli M."/>
            <person name="Herrero J."/>
            <person name="Beal K."/>
            <person name="Nozawa M."/>
            <person name="Li Q."/>
            <person name="Wang J."/>
            <person name="Zhang H."/>
            <person name="Yu L."/>
            <person name="Shigenobu S."/>
            <person name="Wang J."/>
            <person name="Liu J."/>
            <person name="Flicek P."/>
            <person name="Searle S."/>
            <person name="Wang J."/>
            <person name="Kuratani S."/>
            <person name="Yin Y."/>
            <person name="Aken B."/>
            <person name="Zhang G."/>
            <person name="Irie N."/>
        </authorList>
    </citation>
    <scope>NUCLEOTIDE SEQUENCE [LARGE SCALE GENOMIC DNA]</scope>
    <source>
        <strain evidence="19">Daiwa-1</strain>
    </source>
</reference>
<dbReference type="eggNOG" id="KOG4193">
    <property type="taxonomic scope" value="Eukaryota"/>
</dbReference>
<dbReference type="Proteomes" id="UP000007267">
    <property type="component" value="Unassembled WGS sequence"/>
</dbReference>
<dbReference type="EMBL" id="AGCU01011172">
    <property type="status" value="NOT_ANNOTATED_CDS"/>
    <property type="molecule type" value="Genomic_DNA"/>
</dbReference>
<comment type="caution">
    <text evidence="14">Lacks conserved residue(s) required for the propagation of feature annotation.</text>
</comment>
<evidence type="ECO:0000313" key="19">
    <source>
        <dbReference type="Proteomes" id="UP000007267"/>
    </source>
</evidence>
<organism evidence="18 19">
    <name type="scientific">Pelodiscus sinensis</name>
    <name type="common">Chinese softshell turtle</name>
    <name type="synonym">Trionyx sinensis</name>
    <dbReference type="NCBI Taxonomy" id="13735"/>
    <lineage>
        <taxon>Eukaryota</taxon>
        <taxon>Metazoa</taxon>
        <taxon>Chordata</taxon>
        <taxon>Craniata</taxon>
        <taxon>Vertebrata</taxon>
        <taxon>Euteleostomi</taxon>
        <taxon>Archelosauria</taxon>
        <taxon>Testudinata</taxon>
        <taxon>Testudines</taxon>
        <taxon>Cryptodira</taxon>
        <taxon>Trionychia</taxon>
        <taxon>Trionychidae</taxon>
        <taxon>Pelodiscus</taxon>
    </lineage>
</organism>
<dbReference type="GO" id="GO:0007189">
    <property type="term" value="P:adenylate cyclase-activating G protein-coupled receptor signaling pathway"/>
    <property type="evidence" value="ECO:0007669"/>
    <property type="project" value="TreeGrafter"/>
</dbReference>
<dbReference type="InterPro" id="IPR000203">
    <property type="entry name" value="GPS"/>
</dbReference>
<dbReference type="FunFam" id="2.60.220.50:FF:000022">
    <property type="entry name" value="Adhesion G protein-coupled receptor E3"/>
    <property type="match status" value="1"/>
</dbReference>
<keyword evidence="6" id="KW-0677">Repeat</keyword>
<evidence type="ECO:0000256" key="1">
    <source>
        <dbReference type="ARBA" id="ARBA00004651"/>
    </source>
</evidence>
<keyword evidence="12" id="KW-0325">Glycoprotein</keyword>
<evidence type="ECO:0000256" key="11">
    <source>
        <dbReference type="ARBA" id="ARBA00023170"/>
    </source>
</evidence>
<dbReference type="InterPro" id="IPR018097">
    <property type="entry name" value="EGF_Ca-bd_CS"/>
</dbReference>
<keyword evidence="5" id="KW-0732">Signal</keyword>
<evidence type="ECO:0000256" key="6">
    <source>
        <dbReference type="ARBA" id="ARBA00022737"/>
    </source>
</evidence>
<comment type="subcellular location">
    <subcellularLocation>
        <location evidence="1">Cell membrane</location>
        <topology evidence="1">Multi-pass membrane protein</topology>
    </subcellularLocation>
</comment>
<dbReference type="Gene3D" id="1.20.1070.10">
    <property type="entry name" value="Rhodopsin 7-helix transmembrane proteins"/>
    <property type="match status" value="1"/>
</dbReference>
<dbReference type="InterPro" id="IPR049883">
    <property type="entry name" value="NOTCH1_EGF-like"/>
</dbReference>
<evidence type="ECO:0000256" key="14">
    <source>
        <dbReference type="PROSITE-ProRule" id="PRU00076"/>
    </source>
</evidence>
<dbReference type="InterPro" id="IPR046338">
    <property type="entry name" value="GAIN_dom_sf"/>
</dbReference>
<dbReference type="PROSITE" id="PS01187">
    <property type="entry name" value="EGF_CA"/>
    <property type="match status" value="1"/>
</dbReference>
<keyword evidence="2" id="KW-1003">Cell membrane</keyword>
<dbReference type="EMBL" id="AGCU01011174">
    <property type="status" value="NOT_ANNOTATED_CDS"/>
    <property type="molecule type" value="Genomic_DNA"/>
</dbReference>
<feature type="domain" description="EGF-like" evidence="16">
    <location>
        <begin position="41"/>
        <end position="80"/>
    </location>
</feature>
<dbReference type="InterPro" id="IPR001740">
    <property type="entry name" value="GPCR_2_EMR1-like_rcpt"/>
</dbReference>
<dbReference type="FunFam" id="2.10.25.10:FF:000038">
    <property type="entry name" value="Fibrillin 2"/>
    <property type="match status" value="1"/>
</dbReference>
<dbReference type="PROSITE" id="PS00010">
    <property type="entry name" value="ASX_HYDROXYL"/>
    <property type="match status" value="1"/>
</dbReference>
<dbReference type="PRINTS" id="PR01128">
    <property type="entry name" value="EMR1HORMONER"/>
</dbReference>
<dbReference type="InterPro" id="IPR000832">
    <property type="entry name" value="GPCR_2_secretin-like"/>
</dbReference>
<keyword evidence="4 15" id="KW-0812">Transmembrane</keyword>
<dbReference type="Pfam" id="PF07645">
    <property type="entry name" value="EGF_CA"/>
    <property type="match status" value="1"/>
</dbReference>
<keyword evidence="13" id="KW-0807">Transducer</keyword>
<keyword evidence="10" id="KW-1015">Disulfide bond</keyword>
<dbReference type="PROSITE" id="PS50221">
    <property type="entry name" value="GAIN_B"/>
    <property type="match status" value="1"/>
</dbReference>
<dbReference type="SMART" id="SM00179">
    <property type="entry name" value="EGF_CA"/>
    <property type="match status" value="2"/>
</dbReference>
<dbReference type="InterPro" id="IPR000742">
    <property type="entry name" value="EGF"/>
</dbReference>
<dbReference type="GO" id="GO:0005886">
    <property type="term" value="C:plasma membrane"/>
    <property type="evidence" value="ECO:0007669"/>
    <property type="project" value="UniProtKB-SubCell"/>
</dbReference>
<protein>
    <submittedName>
        <fullName evidence="18">Uncharacterized protein</fullName>
    </submittedName>
</protein>
<feature type="domain" description="GAIN-B" evidence="17">
    <location>
        <begin position="170"/>
        <end position="335"/>
    </location>
</feature>
<name>K7FF57_PELSI</name>
<dbReference type="GO" id="GO:0004930">
    <property type="term" value="F:G protein-coupled receptor activity"/>
    <property type="evidence" value="ECO:0007669"/>
    <property type="project" value="UniProtKB-KW"/>
</dbReference>
<keyword evidence="8" id="KW-0297">G-protein coupled receptor</keyword>
<dbReference type="Pfam" id="PF00002">
    <property type="entry name" value="7tm_2"/>
    <property type="match status" value="1"/>
</dbReference>
<keyword evidence="7 15" id="KW-1133">Transmembrane helix</keyword>
<reference evidence="18" key="4">
    <citation type="submission" date="2025-09" db="UniProtKB">
        <authorList>
            <consortium name="Ensembl"/>
        </authorList>
    </citation>
    <scope>IDENTIFICATION</scope>
</reference>
<reference evidence="18" key="3">
    <citation type="submission" date="2025-08" db="UniProtKB">
        <authorList>
            <consortium name="Ensembl"/>
        </authorList>
    </citation>
    <scope>IDENTIFICATION</scope>
</reference>
<evidence type="ECO:0000256" key="15">
    <source>
        <dbReference type="SAM" id="Phobius"/>
    </source>
</evidence>
<dbReference type="Gene3D" id="2.60.220.50">
    <property type="match status" value="1"/>
</dbReference>
<feature type="transmembrane region" description="Helical" evidence="15">
    <location>
        <begin position="342"/>
        <end position="363"/>
    </location>
</feature>
<evidence type="ECO:0000256" key="5">
    <source>
        <dbReference type="ARBA" id="ARBA00022729"/>
    </source>
</evidence>
<dbReference type="PANTHER" id="PTHR12011:SF455">
    <property type="entry name" value="ADHESION G PROTEIN-COUPLED RECEPTOR E3"/>
    <property type="match status" value="1"/>
</dbReference>
<evidence type="ECO:0000256" key="10">
    <source>
        <dbReference type="ARBA" id="ARBA00023157"/>
    </source>
</evidence>
<dbReference type="GeneTree" id="ENSGT00940000163037"/>
<keyword evidence="9 15" id="KW-0472">Membrane</keyword>
<accession>K7FF57</accession>
<dbReference type="InterPro" id="IPR000152">
    <property type="entry name" value="EGF-type_Asp/Asn_hydroxyl_site"/>
</dbReference>
<dbReference type="PANTHER" id="PTHR12011">
    <property type="entry name" value="ADHESION G-PROTEIN COUPLED RECEPTOR"/>
    <property type="match status" value="1"/>
</dbReference>
<evidence type="ECO:0000259" key="17">
    <source>
        <dbReference type="PROSITE" id="PS50221"/>
    </source>
</evidence>
<dbReference type="Ensembl" id="ENSPSIT00000006704.1">
    <property type="protein sequence ID" value="ENSPSIP00000006667.1"/>
    <property type="gene ID" value="ENSPSIG00000006121.1"/>
</dbReference>
<dbReference type="HOGENOM" id="CLU_697467_0_0_1"/>
<dbReference type="CDD" id="cd00054">
    <property type="entry name" value="EGF_CA"/>
    <property type="match status" value="1"/>
</dbReference>
<evidence type="ECO:0000256" key="8">
    <source>
        <dbReference type="ARBA" id="ARBA00023040"/>
    </source>
</evidence>
<evidence type="ECO:0000256" key="9">
    <source>
        <dbReference type="ARBA" id="ARBA00023136"/>
    </source>
</evidence>
<dbReference type="GO" id="GO:0005509">
    <property type="term" value="F:calcium ion binding"/>
    <property type="evidence" value="ECO:0007669"/>
    <property type="project" value="InterPro"/>
</dbReference>
<dbReference type="SUPFAM" id="SSF57196">
    <property type="entry name" value="EGF/Laminin"/>
    <property type="match status" value="1"/>
</dbReference>
<keyword evidence="11" id="KW-0675">Receptor</keyword>
<sequence length="396" mass="42371">CGPNANCINQHQYYYCTCADGYKSSSGKASFLHASENSCRDIDECLGPPGVTCGPNANCTNLSGSFYCTCADGYVQSSGKARFPNANENSCRGVPSSHPLHGRLKLSETTRSFNSFLNRTSLGSSIGEGEVALAVTVLLQSVERVALAAALQSPGRMTQKMSTESIAIETRVITGNCSQHSEVFRLSAQGETMEVHCTTVTHAATQEPSWHLGAAAAFIAYSSLHSTINARLPSSGSLWAGRMLEKSHLGSRVVSGAVGDGGPICLSRPANFTLRHQQPRKEQEVALCVYWKFEAGKGSWSLDGCTTLHVNSTHTTCSCDHLSSFAILMAPSAAMESRPLTILTYVGLSLSLLCLLLAILTFLLCRSLWNVSTALHLQLCLCLFLADLLFLSSQGV</sequence>
<evidence type="ECO:0000259" key="16">
    <source>
        <dbReference type="PROSITE" id="PS50026"/>
    </source>
</evidence>
<evidence type="ECO:0000256" key="13">
    <source>
        <dbReference type="ARBA" id="ARBA00023224"/>
    </source>
</evidence>
<reference evidence="19" key="1">
    <citation type="submission" date="2011-10" db="EMBL/GenBank/DDBJ databases">
        <authorList>
            <consortium name="Soft-shell Turtle Genome Consortium"/>
        </authorList>
    </citation>
    <scope>NUCLEOTIDE SEQUENCE [LARGE SCALE GENOMIC DNA]</scope>
    <source>
        <strain evidence="19">Daiwa-1</strain>
    </source>
</reference>
<dbReference type="InterPro" id="IPR057244">
    <property type="entry name" value="GAIN_B"/>
</dbReference>
<feature type="transmembrane region" description="Helical" evidence="15">
    <location>
        <begin position="375"/>
        <end position="393"/>
    </location>
</feature>
<dbReference type="InterPro" id="IPR001881">
    <property type="entry name" value="EGF-like_Ca-bd_dom"/>
</dbReference>
<dbReference type="OMA" id="NANCINQ"/>
<evidence type="ECO:0000256" key="7">
    <source>
        <dbReference type="ARBA" id="ARBA00022989"/>
    </source>
</evidence>
<dbReference type="PROSITE" id="PS50026">
    <property type="entry name" value="EGF_3"/>
    <property type="match status" value="1"/>
</dbReference>
<dbReference type="Pfam" id="PF01825">
    <property type="entry name" value="GPS"/>
    <property type="match status" value="1"/>
</dbReference>
<dbReference type="AlphaFoldDB" id="K7FF57"/>
<evidence type="ECO:0000256" key="4">
    <source>
        <dbReference type="ARBA" id="ARBA00022692"/>
    </source>
</evidence>
<dbReference type="SMART" id="SM00303">
    <property type="entry name" value="GPS"/>
    <property type="match status" value="1"/>
</dbReference>